<evidence type="ECO:0000313" key="2">
    <source>
        <dbReference type="Proteomes" id="UP000295606"/>
    </source>
</evidence>
<organism evidence="1 2">
    <name type="scientific">Paraburkholderia guartelaensis</name>
    <dbReference type="NCBI Taxonomy" id="2546446"/>
    <lineage>
        <taxon>Bacteria</taxon>
        <taxon>Pseudomonadati</taxon>
        <taxon>Pseudomonadota</taxon>
        <taxon>Betaproteobacteria</taxon>
        <taxon>Burkholderiales</taxon>
        <taxon>Burkholderiaceae</taxon>
        <taxon>Paraburkholderia</taxon>
    </lineage>
</organism>
<dbReference type="EMBL" id="SMOD01000024">
    <property type="protein sequence ID" value="TDG04903.1"/>
    <property type="molecule type" value="Genomic_DNA"/>
</dbReference>
<reference evidence="1 2" key="1">
    <citation type="submission" date="2019-03" db="EMBL/GenBank/DDBJ databases">
        <title>Paraburkholderia sp. isolated from native Mimosa gymnas in Guartela State Park, Brazil.</title>
        <authorList>
            <person name="Paulitsch F."/>
            <person name="Hungria M."/>
            <person name="Delamuta J.R.M."/>
            <person name="Ribeiro R.A."/>
            <person name="Dall'Agnol R."/>
            <person name="Silva J.S.B."/>
        </authorList>
    </citation>
    <scope>NUCLEOTIDE SEQUENCE [LARGE SCALE GENOMIC DNA]</scope>
    <source>
        <strain evidence="1 2">CNPSo 3008</strain>
    </source>
</reference>
<sequence length="67" mass="7617">MARNDDTKTIVQELASSTNQPEQLVSQMYAEALADFRLDAKIMDYVPLLAARRVRESFKRASAQSIR</sequence>
<dbReference type="NCBIfam" id="NF046112">
    <property type="entry name" value="MSMEG_6209_Nter"/>
    <property type="match status" value="1"/>
</dbReference>
<name>A0A4R5L7Q0_9BURK</name>
<gene>
    <name evidence="1" type="ORF">E1N52_27415</name>
</gene>
<dbReference type="Proteomes" id="UP000295606">
    <property type="component" value="Unassembled WGS sequence"/>
</dbReference>
<accession>A0A4R5L7Q0</accession>
<dbReference type="OrthoDB" id="8926668at2"/>
<proteinExistence type="predicted"/>
<dbReference type="InterPro" id="IPR021945">
    <property type="entry name" value="DUF3562"/>
</dbReference>
<dbReference type="RefSeq" id="WP_133185928.1">
    <property type="nucleotide sequence ID" value="NZ_SMOD01000024.1"/>
</dbReference>
<dbReference type="AlphaFoldDB" id="A0A4R5L7Q0"/>
<protein>
    <submittedName>
        <fullName evidence="1">DUF3562 domain-containing protein</fullName>
    </submittedName>
</protein>
<dbReference type="Pfam" id="PF12085">
    <property type="entry name" value="DUF3562"/>
    <property type="match status" value="1"/>
</dbReference>
<comment type="caution">
    <text evidence="1">The sequence shown here is derived from an EMBL/GenBank/DDBJ whole genome shotgun (WGS) entry which is preliminary data.</text>
</comment>
<evidence type="ECO:0000313" key="1">
    <source>
        <dbReference type="EMBL" id="TDG04903.1"/>
    </source>
</evidence>